<dbReference type="OrthoDB" id="1631591at2"/>
<dbReference type="Gene3D" id="2.40.50.140">
    <property type="entry name" value="Nucleic acid-binding proteins"/>
    <property type="match status" value="1"/>
</dbReference>
<protein>
    <recommendedName>
        <fullName evidence="2">DNA repair protein RecO</fullName>
    </recommendedName>
    <alternativeName>
        <fullName evidence="6">Recombination protein O</fullName>
    </alternativeName>
</protein>
<dbReference type="Proteomes" id="UP000017090">
    <property type="component" value="Unassembled WGS sequence"/>
</dbReference>
<proteinExistence type="inferred from homology"/>
<dbReference type="GO" id="GO:0006310">
    <property type="term" value="P:DNA recombination"/>
    <property type="evidence" value="ECO:0007669"/>
    <property type="project" value="UniProtKB-KW"/>
</dbReference>
<keyword evidence="4" id="KW-0233">DNA recombination</keyword>
<evidence type="ECO:0000256" key="2">
    <source>
        <dbReference type="ARBA" id="ARBA00021310"/>
    </source>
</evidence>
<dbReference type="InterPro" id="IPR012340">
    <property type="entry name" value="NA-bd_OB-fold"/>
</dbReference>
<evidence type="ECO:0000256" key="3">
    <source>
        <dbReference type="ARBA" id="ARBA00022763"/>
    </source>
</evidence>
<reference evidence="8 9" key="1">
    <citation type="submission" date="2013-09" db="EMBL/GenBank/DDBJ databases">
        <authorList>
            <person name="Durkin A.S."/>
            <person name="Haft D.R."/>
            <person name="McCorrison J."/>
            <person name="Torralba M."/>
            <person name="Gillis M."/>
            <person name="Haft D.H."/>
            <person name="Methe B."/>
            <person name="Sutton G."/>
            <person name="Nelson K.E."/>
        </authorList>
    </citation>
    <scope>NUCLEOTIDE SEQUENCE [LARGE SCALE GENOMIC DNA]</scope>
    <source>
        <strain evidence="8 9">BV3C16-1</strain>
    </source>
</reference>
<dbReference type="eggNOG" id="COG1381">
    <property type="taxonomic scope" value="Bacteria"/>
</dbReference>
<evidence type="ECO:0000256" key="1">
    <source>
        <dbReference type="ARBA" id="ARBA00007452"/>
    </source>
</evidence>
<dbReference type="GO" id="GO:0006302">
    <property type="term" value="P:double-strand break repair"/>
    <property type="evidence" value="ECO:0007669"/>
    <property type="project" value="TreeGrafter"/>
</dbReference>
<dbReference type="PATRIC" id="fig|1111454.3.peg.946"/>
<dbReference type="InterPro" id="IPR022572">
    <property type="entry name" value="DNA_rep/recomb_RecO_N"/>
</dbReference>
<comment type="caution">
    <text evidence="8">The sequence shown here is derived from an EMBL/GenBank/DDBJ whole genome shotgun (WGS) entry which is preliminary data.</text>
</comment>
<sequence length="248" mass="28064">MAKHKSGAPPGLPSRCDGIVLRVHKQAAKQLFLEIYTVQEGLLRVLTEKGRGVRKGMPAAPLPFSKISFEIYRQGNVRILSEYECAVNRYLQNLTWNEYVYSQIFTELFLALVPPQEADPALYRLLSQYADAVCVKDCRIVTIIAGWQLLSLTGFAPDPATVRLYRTGAAGAGETILSDEDAGAEWREERLTPAFRAFWRRVLEYDWDCRETVRFSAKGLALLEDLLYAYVSQCSERRLKSISFLSSL</sequence>
<keyword evidence="5" id="KW-0234">DNA repair</keyword>
<feature type="domain" description="DNA replication/recombination mediator RecO N-terminal" evidence="7">
    <location>
        <begin position="15"/>
        <end position="85"/>
    </location>
</feature>
<dbReference type="Gene3D" id="1.20.1440.120">
    <property type="entry name" value="Recombination protein O, C-terminal domain"/>
    <property type="match status" value="1"/>
</dbReference>
<dbReference type="InterPro" id="IPR003717">
    <property type="entry name" value="RecO"/>
</dbReference>
<dbReference type="PANTHER" id="PTHR33991:SF1">
    <property type="entry name" value="DNA REPAIR PROTEIN RECO"/>
    <property type="match status" value="1"/>
</dbReference>
<name>U7ULN4_9FIRM</name>
<dbReference type="InterPro" id="IPR042242">
    <property type="entry name" value="RecO_C"/>
</dbReference>
<keyword evidence="9" id="KW-1185">Reference proteome</keyword>
<dbReference type="GO" id="GO:0043590">
    <property type="term" value="C:bacterial nucleoid"/>
    <property type="evidence" value="ECO:0007669"/>
    <property type="project" value="TreeGrafter"/>
</dbReference>
<evidence type="ECO:0000259" key="7">
    <source>
        <dbReference type="Pfam" id="PF11967"/>
    </source>
</evidence>
<dbReference type="RefSeq" id="WP_023053449.1">
    <property type="nucleotide sequence ID" value="NZ_AWXA01000025.1"/>
</dbReference>
<dbReference type="SUPFAM" id="SSF57863">
    <property type="entry name" value="ArfGap/RecO-like zinc finger"/>
    <property type="match status" value="1"/>
</dbReference>
<comment type="similarity">
    <text evidence="1">Belongs to the RecO family.</text>
</comment>
<evidence type="ECO:0000256" key="4">
    <source>
        <dbReference type="ARBA" id="ARBA00023172"/>
    </source>
</evidence>
<dbReference type="AlphaFoldDB" id="U7ULN4"/>
<accession>U7ULN4</accession>
<evidence type="ECO:0000313" key="9">
    <source>
        <dbReference type="Proteomes" id="UP000017090"/>
    </source>
</evidence>
<dbReference type="Pfam" id="PF02565">
    <property type="entry name" value="RecO_C"/>
    <property type="match status" value="1"/>
</dbReference>
<dbReference type="PANTHER" id="PTHR33991">
    <property type="entry name" value="DNA REPAIR PROTEIN RECO"/>
    <property type="match status" value="1"/>
</dbReference>
<organism evidence="8 9">
    <name type="scientific">Megasphaera vaginalis</name>
    <name type="common">ex Srinivasan et al. 2021</name>
    <dbReference type="NCBI Taxonomy" id="1111454"/>
    <lineage>
        <taxon>Bacteria</taxon>
        <taxon>Bacillati</taxon>
        <taxon>Bacillota</taxon>
        <taxon>Negativicutes</taxon>
        <taxon>Veillonellales</taxon>
        <taxon>Veillonellaceae</taxon>
        <taxon>Megasphaera</taxon>
    </lineage>
</organism>
<dbReference type="EMBL" id="AWXA01000025">
    <property type="protein sequence ID" value="ERT60235.1"/>
    <property type="molecule type" value="Genomic_DNA"/>
</dbReference>
<evidence type="ECO:0000313" key="8">
    <source>
        <dbReference type="EMBL" id="ERT60235.1"/>
    </source>
</evidence>
<evidence type="ECO:0000256" key="6">
    <source>
        <dbReference type="ARBA" id="ARBA00033409"/>
    </source>
</evidence>
<evidence type="ECO:0000256" key="5">
    <source>
        <dbReference type="ARBA" id="ARBA00023204"/>
    </source>
</evidence>
<keyword evidence="3" id="KW-0227">DNA damage</keyword>
<dbReference type="InterPro" id="IPR037278">
    <property type="entry name" value="ARFGAP/RecO"/>
</dbReference>
<dbReference type="STRING" id="1111454.HMPREF1250_0964"/>
<gene>
    <name evidence="8" type="primary">recO</name>
    <name evidence="8" type="ORF">HMPREF1250_0964</name>
</gene>
<dbReference type="Pfam" id="PF11967">
    <property type="entry name" value="RecO_N"/>
    <property type="match status" value="1"/>
</dbReference>